<dbReference type="PROSITE" id="PS51257">
    <property type="entry name" value="PROKAR_LIPOPROTEIN"/>
    <property type="match status" value="1"/>
</dbReference>
<proteinExistence type="predicted"/>
<evidence type="ECO:0000313" key="3">
    <source>
        <dbReference type="Proteomes" id="UP000316649"/>
    </source>
</evidence>
<protein>
    <submittedName>
        <fullName evidence="2">Uncharacterized protein</fullName>
    </submittedName>
</protein>
<evidence type="ECO:0000256" key="1">
    <source>
        <dbReference type="SAM" id="SignalP"/>
    </source>
</evidence>
<dbReference type="RefSeq" id="WP_144358949.1">
    <property type="nucleotide sequence ID" value="NZ_VMNH01000010.1"/>
</dbReference>
<sequence>MFLTGKYTHLMCSSAVIALLACVQPSHAGSEITSFNKPKGVFQTLTTDLSKANQLELYDFATLALKEVIAVYESSYQESHSEQPQKKEAQLKLARWRRGLRSFIDQLITLQNTMSYQNKFDLITTPSGPAVLYINDNPVVLSGPEIAKANLMEQNIVEGFCLLHDCSVYRETPVEEPIAAEKFSTGTWHLMHRQGARYETPDGFIFIFRTLDQREAKQQFCETLVQDLRLFLTHIKRAKQAGYIIDWQSITISTLHDDKTEHIVINGEGDYLSMDFKSLNKLTQLDNRFIKWAERRMAGENPVVTITDADRLWLQSQ</sequence>
<gene>
    <name evidence="2" type="ORF">FHP88_10235</name>
</gene>
<evidence type="ECO:0000313" key="2">
    <source>
        <dbReference type="EMBL" id="TVO74863.1"/>
    </source>
</evidence>
<feature type="chain" id="PRO_5021806393" evidence="1">
    <location>
        <begin position="29"/>
        <end position="317"/>
    </location>
</feature>
<comment type="caution">
    <text evidence="2">The sequence shown here is derived from an EMBL/GenBank/DDBJ whole genome shotgun (WGS) entry which is preliminary data.</text>
</comment>
<name>A0A557SBR9_9GAMM</name>
<accession>A0A557SBR9</accession>
<keyword evidence="3" id="KW-1185">Reference proteome</keyword>
<dbReference type="AlphaFoldDB" id="A0A557SBR9"/>
<organism evidence="2 3">
    <name type="scientific">Sedimenticola selenatireducens</name>
    <dbReference type="NCBI Taxonomy" id="191960"/>
    <lineage>
        <taxon>Bacteria</taxon>
        <taxon>Pseudomonadati</taxon>
        <taxon>Pseudomonadota</taxon>
        <taxon>Gammaproteobacteria</taxon>
        <taxon>Chromatiales</taxon>
        <taxon>Sedimenticolaceae</taxon>
        <taxon>Sedimenticola</taxon>
    </lineage>
</organism>
<reference evidence="2 3" key="1">
    <citation type="submission" date="2019-07" db="EMBL/GenBank/DDBJ databases">
        <title>The pathways for chlorine oxyanion respiration interact through the shared metabolite chlorate.</title>
        <authorList>
            <person name="Barnum T.P."/>
            <person name="Cheng Y."/>
            <person name="Hill K.A."/>
            <person name="Lucas L.N."/>
            <person name="Carlson H.K."/>
            <person name="Coates J.D."/>
        </authorList>
    </citation>
    <scope>NUCLEOTIDE SEQUENCE [LARGE SCALE GENOMIC DNA]</scope>
    <source>
        <strain evidence="2 3">BK-1</strain>
    </source>
</reference>
<dbReference type="EMBL" id="VMNH01000010">
    <property type="protein sequence ID" value="TVO74863.1"/>
    <property type="molecule type" value="Genomic_DNA"/>
</dbReference>
<feature type="signal peptide" evidence="1">
    <location>
        <begin position="1"/>
        <end position="28"/>
    </location>
</feature>
<keyword evidence="1" id="KW-0732">Signal</keyword>
<dbReference type="Proteomes" id="UP000316649">
    <property type="component" value="Unassembled WGS sequence"/>
</dbReference>
<dbReference type="OrthoDB" id="7058043at2"/>